<proteinExistence type="predicted"/>
<dbReference type="Proteomes" id="UP000719412">
    <property type="component" value="Unassembled WGS sequence"/>
</dbReference>
<protein>
    <submittedName>
        <fullName evidence="2">Uncharacterized protein</fullName>
    </submittedName>
</protein>
<gene>
    <name evidence="2" type="ORF">GEV33_005649</name>
</gene>
<dbReference type="AlphaFoldDB" id="A0A8J6HP75"/>
<feature type="region of interest" description="Disordered" evidence="1">
    <location>
        <begin position="1"/>
        <end position="39"/>
    </location>
</feature>
<comment type="caution">
    <text evidence="2">The sequence shown here is derived from an EMBL/GenBank/DDBJ whole genome shotgun (WGS) entry which is preliminary data.</text>
</comment>
<organism evidence="2 3">
    <name type="scientific">Tenebrio molitor</name>
    <name type="common">Yellow mealworm beetle</name>
    <dbReference type="NCBI Taxonomy" id="7067"/>
    <lineage>
        <taxon>Eukaryota</taxon>
        <taxon>Metazoa</taxon>
        <taxon>Ecdysozoa</taxon>
        <taxon>Arthropoda</taxon>
        <taxon>Hexapoda</taxon>
        <taxon>Insecta</taxon>
        <taxon>Pterygota</taxon>
        <taxon>Neoptera</taxon>
        <taxon>Endopterygota</taxon>
        <taxon>Coleoptera</taxon>
        <taxon>Polyphaga</taxon>
        <taxon>Cucujiformia</taxon>
        <taxon>Tenebrionidae</taxon>
        <taxon>Tenebrio</taxon>
    </lineage>
</organism>
<name>A0A8J6HP75_TENMO</name>
<accession>A0A8J6HP75</accession>
<evidence type="ECO:0000313" key="2">
    <source>
        <dbReference type="EMBL" id="KAH0817143.1"/>
    </source>
</evidence>
<reference evidence="2" key="1">
    <citation type="journal article" date="2020" name="J Insects Food Feed">
        <title>The yellow mealworm (Tenebrio molitor) genome: a resource for the emerging insects as food and feed industry.</title>
        <authorList>
            <person name="Eriksson T."/>
            <person name="Andere A."/>
            <person name="Kelstrup H."/>
            <person name="Emery V."/>
            <person name="Picard C."/>
        </authorList>
    </citation>
    <scope>NUCLEOTIDE SEQUENCE</scope>
    <source>
        <strain evidence="2">Stoneville</strain>
        <tissue evidence="2">Whole head</tissue>
    </source>
</reference>
<reference evidence="2" key="2">
    <citation type="submission" date="2021-08" db="EMBL/GenBank/DDBJ databases">
        <authorList>
            <person name="Eriksson T."/>
        </authorList>
    </citation>
    <scope>NUCLEOTIDE SEQUENCE</scope>
    <source>
        <strain evidence="2">Stoneville</strain>
        <tissue evidence="2">Whole head</tissue>
    </source>
</reference>
<evidence type="ECO:0000313" key="3">
    <source>
        <dbReference type="Proteomes" id="UP000719412"/>
    </source>
</evidence>
<evidence type="ECO:0000256" key="1">
    <source>
        <dbReference type="SAM" id="MobiDB-lite"/>
    </source>
</evidence>
<dbReference type="EMBL" id="JABDTM020020236">
    <property type="protein sequence ID" value="KAH0817143.1"/>
    <property type="molecule type" value="Genomic_DNA"/>
</dbReference>
<sequence>MVQEEMGALELRSKYGPAQTSSSKCRYQDGPPPPVSNPITGTWRNSFADKDQKGRALQKFDRVEELVCDRTVRCRIIGLLTADRSLSAPEEMICSMVSPSVPQILHLSMIDCKPHISRVNEAHMPLDAIDEGWLHIMESSPDYSKVQDFNDYFVEQWLENDVIQYIWNCNGERHRTTNALEEWHNRLNRAIGKYRVIHERGTSEFLFCHNQQYQWQ</sequence>
<keyword evidence="3" id="KW-1185">Reference proteome</keyword>